<protein>
    <submittedName>
        <fullName evidence="2">Uncharacterized protein</fullName>
    </submittedName>
</protein>
<feature type="region of interest" description="Disordered" evidence="1">
    <location>
        <begin position="54"/>
        <end position="91"/>
    </location>
</feature>
<feature type="compositionally biased region" description="Low complexity" evidence="1">
    <location>
        <begin position="230"/>
        <end position="240"/>
    </location>
</feature>
<keyword evidence="3" id="KW-1185">Reference proteome</keyword>
<evidence type="ECO:0000313" key="2">
    <source>
        <dbReference type="EMBL" id="KAJ1119237.1"/>
    </source>
</evidence>
<comment type="caution">
    <text evidence="2">The sequence shown here is derived from an EMBL/GenBank/DDBJ whole genome shotgun (WGS) entry which is preliminary data.</text>
</comment>
<proteinExistence type="predicted"/>
<dbReference type="EMBL" id="JANPWB010000012">
    <property type="protein sequence ID" value="KAJ1119237.1"/>
    <property type="molecule type" value="Genomic_DNA"/>
</dbReference>
<dbReference type="AlphaFoldDB" id="A0AAV7NWM2"/>
<evidence type="ECO:0000256" key="1">
    <source>
        <dbReference type="SAM" id="MobiDB-lite"/>
    </source>
</evidence>
<organism evidence="2 3">
    <name type="scientific">Pleurodeles waltl</name>
    <name type="common">Iberian ribbed newt</name>
    <dbReference type="NCBI Taxonomy" id="8319"/>
    <lineage>
        <taxon>Eukaryota</taxon>
        <taxon>Metazoa</taxon>
        <taxon>Chordata</taxon>
        <taxon>Craniata</taxon>
        <taxon>Vertebrata</taxon>
        <taxon>Euteleostomi</taxon>
        <taxon>Amphibia</taxon>
        <taxon>Batrachia</taxon>
        <taxon>Caudata</taxon>
        <taxon>Salamandroidea</taxon>
        <taxon>Salamandridae</taxon>
        <taxon>Pleurodelinae</taxon>
        <taxon>Pleurodeles</taxon>
    </lineage>
</organism>
<sequence>MVRGRYAIYRYFRAARCPTHGSRSWFRSAELYLRRFRQVGGLSASVVLDPLIPAGPSGDQSAPSPGISGHPQAWGSGHQGGPSSSSTASTSGGVEVFQVLPARPIVPAHHRGSPLVSAQVRVGPVFVSPLCRREAGSSLPLRRGPTQRRREAEAASVQPRSHGCDDCFISRSRAASHQLLRPGPVGSVSSQERRGGPTGVSPAYREPKLGPQQEAAPPCCFVVRREGGRRPPAGRVGRSARAGRDCPNSGVRPQPRLSAPLQRVHRPAARPSGPARAAAALFRQCRTPGGRSSPRRSRRLHSSCSAYEEHYVPLHPL</sequence>
<dbReference type="Proteomes" id="UP001066276">
    <property type="component" value="Chromosome 8"/>
</dbReference>
<feature type="region of interest" description="Disordered" evidence="1">
    <location>
        <begin position="136"/>
        <end position="165"/>
    </location>
</feature>
<feature type="compositionally biased region" description="Low complexity" evidence="1">
    <location>
        <begin position="81"/>
        <end position="91"/>
    </location>
</feature>
<name>A0AAV7NWM2_PLEWA</name>
<evidence type="ECO:0000313" key="3">
    <source>
        <dbReference type="Proteomes" id="UP001066276"/>
    </source>
</evidence>
<gene>
    <name evidence="2" type="ORF">NDU88_007423</name>
</gene>
<feature type="region of interest" description="Disordered" evidence="1">
    <location>
        <begin position="178"/>
        <end position="256"/>
    </location>
</feature>
<accession>A0AAV7NWM2</accession>
<reference evidence="2" key="1">
    <citation type="journal article" date="2022" name="bioRxiv">
        <title>Sequencing and chromosome-scale assembly of the giantPleurodeles waltlgenome.</title>
        <authorList>
            <person name="Brown T."/>
            <person name="Elewa A."/>
            <person name="Iarovenko S."/>
            <person name="Subramanian E."/>
            <person name="Araus A.J."/>
            <person name="Petzold A."/>
            <person name="Susuki M."/>
            <person name="Suzuki K.-i.T."/>
            <person name="Hayashi T."/>
            <person name="Toyoda A."/>
            <person name="Oliveira C."/>
            <person name="Osipova E."/>
            <person name="Leigh N.D."/>
            <person name="Simon A."/>
            <person name="Yun M.H."/>
        </authorList>
    </citation>
    <scope>NUCLEOTIDE SEQUENCE</scope>
    <source>
        <strain evidence="2">20211129_DDA</strain>
        <tissue evidence="2">Liver</tissue>
    </source>
</reference>